<dbReference type="GO" id="GO:0016787">
    <property type="term" value="F:hydrolase activity"/>
    <property type="evidence" value="ECO:0007669"/>
    <property type="project" value="UniProtKB-KW"/>
</dbReference>
<dbReference type="PANTHER" id="PTHR43283:SF17">
    <property type="entry name" value="(LOVD), PUTATIVE (AFU_ORTHOLOGUE AFUA_5G00920)-RELATED"/>
    <property type="match status" value="1"/>
</dbReference>
<dbReference type="RefSeq" id="XP_016640730.1">
    <property type="nucleotide sequence ID" value="XM_016789613.1"/>
</dbReference>
<protein>
    <submittedName>
        <fullName evidence="4">Beta-lactamase</fullName>
    </submittedName>
</protein>
<dbReference type="OrthoDB" id="428260at2759"/>
<dbReference type="OMA" id="ANIWSKL"/>
<accession>A0A084G0R9</accession>
<dbReference type="SUPFAM" id="SSF56601">
    <property type="entry name" value="beta-lactamase/transpeptidase-like"/>
    <property type="match status" value="1"/>
</dbReference>
<proteinExistence type="inferred from homology"/>
<dbReference type="InterPro" id="IPR001466">
    <property type="entry name" value="Beta-lactam-related"/>
</dbReference>
<dbReference type="PANTHER" id="PTHR43283">
    <property type="entry name" value="BETA-LACTAMASE-RELATED"/>
    <property type="match status" value="1"/>
</dbReference>
<feature type="domain" description="Beta-lactamase-related" evidence="3">
    <location>
        <begin position="19"/>
        <end position="372"/>
    </location>
</feature>
<dbReference type="InterPro" id="IPR050789">
    <property type="entry name" value="Diverse_Enzym_Activities"/>
</dbReference>
<dbReference type="Proteomes" id="UP000028545">
    <property type="component" value="Unassembled WGS sequence"/>
</dbReference>
<dbReference type="HOGENOM" id="CLU_020027_11_1_1"/>
<reference evidence="4 5" key="1">
    <citation type="journal article" date="2014" name="Genome Announc.">
        <title>Draft genome sequence of the pathogenic fungus Scedosporium apiospermum.</title>
        <authorList>
            <person name="Vandeputte P."/>
            <person name="Ghamrawi S."/>
            <person name="Rechenmann M."/>
            <person name="Iltis A."/>
            <person name="Giraud S."/>
            <person name="Fleury M."/>
            <person name="Thornton C."/>
            <person name="Delhaes L."/>
            <person name="Meyer W."/>
            <person name="Papon N."/>
            <person name="Bouchara J.P."/>
        </authorList>
    </citation>
    <scope>NUCLEOTIDE SEQUENCE [LARGE SCALE GENOMIC DNA]</scope>
    <source>
        <strain evidence="4 5">IHEM 14462</strain>
    </source>
</reference>
<dbReference type="InterPro" id="IPR012338">
    <property type="entry name" value="Beta-lactam/transpept-like"/>
</dbReference>
<dbReference type="VEuPathDB" id="FungiDB:SAPIO_CDS7826"/>
<evidence type="ECO:0000313" key="5">
    <source>
        <dbReference type="Proteomes" id="UP000028545"/>
    </source>
</evidence>
<evidence type="ECO:0000256" key="1">
    <source>
        <dbReference type="ARBA" id="ARBA00009009"/>
    </source>
</evidence>
<dbReference type="Pfam" id="PF00144">
    <property type="entry name" value="Beta-lactamase"/>
    <property type="match status" value="1"/>
</dbReference>
<dbReference type="KEGG" id="sapo:SAPIO_CDS7826"/>
<keyword evidence="5" id="KW-1185">Reference proteome</keyword>
<gene>
    <name evidence="4" type="ORF">SAPIO_CDS7826</name>
</gene>
<dbReference type="Gene3D" id="3.40.710.10">
    <property type="entry name" value="DD-peptidase/beta-lactamase superfamily"/>
    <property type="match status" value="1"/>
</dbReference>
<comment type="similarity">
    <text evidence="1">Belongs to the class-A beta-lactamase family.</text>
</comment>
<dbReference type="EMBL" id="JOWA01000111">
    <property type="protein sequence ID" value="KEZ40931.1"/>
    <property type="molecule type" value="Genomic_DNA"/>
</dbReference>
<sequence>MEAKLNSILQNHVATGEDTKGKLLGVSFLVVTKDDILFSGSAGRIALETSSPAWTDKSLTWIASMSKLITISAMMQLVERGLIGLDDDVRPLVKELREVQILKGFDADDKPLLEPNTKPMTFRHLLTHTAGYGLDLADPDLIKWSKVTNRKVNGQSWSVDGINVPLKFAPSEGWYYGFSTDWAGRVLEAVTGKTLGAYLQEKVLDPLGMKDTGFWPERLSAHRELTPYMYRRKNGELKEGEPMFNAKEHEIESAGSGLFTTPRDYAMFLSGLMAGKVVKKETLELMLTPQLDEAQEHMLNLIADMVKEQFAPEWPGKPKLNHGIGGVISLEDIPGKRNKGSLAWSGAANSRWWFDPKAGIAAVVMTNVQPHGDAVMTSLWDQLERAVYENLRSSGS</sequence>
<evidence type="ECO:0000256" key="2">
    <source>
        <dbReference type="ARBA" id="ARBA00022801"/>
    </source>
</evidence>
<dbReference type="AlphaFoldDB" id="A0A084G0R9"/>
<keyword evidence="2" id="KW-0378">Hydrolase</keyword>
<comment type="caution">
    <text evidence="4">The sequence shown here is derived from an EMBL/GenBank/DDBJ whole genome shotgun (WGS) entry which is preliminary data.</text>
</comment>
<organism evidence="4 5">
    <name type="scientific">Pseudallescheria apiosperma</name>
    <name type="common">Scedosporium apiospermum</name>
    <dbReference type="NCBI Taxonomy" id="563466"/>
    <lineage>
        <taxon>Eukaryota</taxon>
        <taxon>Fungi</taxon>
        <taxon>Dikarya</taxon>
        <taxon>Ascomycota</taxon>
        <taxon>Pezizomycotina</taxon>
        <taxon>Sordariomycetes</taxon>
        <taxon>Hypocreomycetidae</taxon>
        <taxon>Microascales</taxon>
        <taxon>Microascaceae</taxon>
        <taxon>Scedosporium</taxon>
    </lineage>
</organism>
<evidence type="ECO:0000313" key="4">
    <source>
        <dbReference type="EMBL" id="KEZ40931.1"/>
    </source>
</evidence>
<evidence type="ECO:0000259" key="3">
    <source>
        <dbReference type="Pfam" id="PF00144"/>
    </source>
</evidence>
<dbReference type="GeneID" id="27726898"/>
<name>A0A084G0R9_PSEDA</name>